<dbReference type="RefSeq" id="WP_165267445.1">
    <property type="nucleotide sequence ID" value="NZ_JAAKZY010000208.1"/>
</dbReference>
<feature type="transmembrane region" description="Helical" evidence="2">
    <location>
        <begin position="72"/>
        <end position="91"/>
    </location>
</feature>
<dbReference type="EMBL" id="JAAKZY010000208">
    <property type="protein sequence ID" value="NGO13739.1"/>
    <property type="molecule type" value="Genomic_DNA"/>
</dbReference>
<accession>A0A6G4VI06</accession>
<evidence type="ECO:0000256" key="2">
    <source>
        <dbReference type="SAM" id="Phobius"/>
    </source>
</evidence>
<feature type="transmembrane region" description="Helical" evidence="2">
    <location>
        <begin position="127"/>
        <end position="144"/>
    </location>
</feature>
<dbReference type="AlphaFoldDB" id="A0A6G4VI06"/>
<gene>
    <name evidence="3" type="ORF">G5C60_40635</name>
</gene>
<protein>
    <recommendedName>
        <fullName evidence="5">DoxX family protein</fullName>
    </recommendedName>
</protein>
<name>A0A6G4VI06_9ACTN</name>
<sequence>MDTIGLRIPRTVENTGRRAEAFRARPPEWKIHWILRIAIACEFIGHGAFGIMGKEAWLSYYAVFGIPPSAAWVLMPLTGMVDITLGLLVLVRPTRAPLAYMAFWGLFTAVLRPLSGESWWEVVERSYNFGIPLVLLLLCGLGASRGEWLEKIRTIPYLTRQRARSFAWGLRVIIGAFLIGHGGYGVFDHKPILTEQYESIGLTSLVDDPSVVSNAVGWFEIALGVLVLAAVPMTSVLLFVCAWKIATEMLYVTSGARGAGFEVIERSSSYAAPLALILVMAVLARTAQPRSGDEAPAGSHPAVRAVAGRG</sequence>
<feature type="transmembrane region" description="Helical" evidence="2">
    <location>
        <begin position="33"/>
        <end position="52"/>
    </location>
</feature>
<keyword evidence="2" id="KW-0472">Membrane</keyword>
<evidence type="ECO:0000313" key="3">
    <source>
        <dbReference type="EMBL" id="NGO13739.1"/>
    </source>
</evidence>
<keyword evidence="2" id="KW-0812">Transmembrane</keyword>
<feature type="transmembrane region" description="Helical" evidence="2">
    <location>
        <begin position="221"/>
        <end position="246"/>
    </location>
</feature>
<feature type="region of interest" description="Disordered" evidence="1">
    <location>
        <begin position="290"/>
        <end position="310"/>
    </location>
</feature>
<reference evidence="3 4" key="1">
    <citation type="submission" date="2020-02" db="EMBL/GenBank/DDBJ databases">
        <title>Whole-genome analyses of novel actinobacteria.</title>
        <authorList>
            <person name="Sahin N."/>
            <person name="Gencbay T."/>
        </authorList>
    </citation>
    <scope>NUCLEOTIDE SEQUENCE [LARGE SCALE GENOMIC DNA]</scope>
    <source>
        <strain evidence="3 4">HC44</strain>
    </source>
</reference>
<dbReference type="Proteomes" id="UP000472335">
    <property type="component" value="Unassembled WGS sequence"/>
</dbReference>
<keyword evidence="4" id="KW-1185">Reference proteome</keyword>
<feature type="transmembrane region" description="Helical" evidence="2">
    <location>
        <begin position="165"/>
        <end position="187"/>
    </location>
</feature>
<evidence type="ECO:0000313" key="4">
    <source>
        <dbReference type="Proteomes" id="UP000472335"/>
    </source>
</evidence>
<feature type="transmembrane region" description="Helical" evidence="2">
    <location>
        <begin position="98"/>
        <end position="115"/>
    </location>
</feature>
<keyword evidence="2" id="KW-1133">Transmembrane helix</keyword>
<evidence type="ECO:0000256" key="1">
    <source>
        <dbReference type="SAM" id="MobiDB-lite"/>
    </source>
</evidence>
<evidence type="ECO:0008006" key="5">
    <source>
        <dbReference type="Google" id="ProtNLM"/>
    </source>
</evidence>
<organism evidence="3 4">
    <name type="scientific">Streptomyces scabichelini</name>
    <dbReference type="NCBI Taxonomy" id="2711217"/>
    <lineage>
        <taxon>Bacteria</taxon>
        <taxon>Bacillati</taxon>
        <taxon>Actinomycetota</taxon>
        <taxon>Actinomycetes</taxon>
        <taxon>Kitasatosporales</taxon>
        <taxon>Streptomycetaceae</taxon>
        <taxon>Streptomyces</taxon>
    </lineage>
</organism>
<proteinExistence type="predicted"/>
<comment type="caution">
    <text evidence="3">The sequence shown here is derived from an EMBL/GenBank/DDBJ whole genome shotgun (WGS) entry which is preliminary data.</text>
</comment>